<dbReference type="OrthoDB" id="1467932at2"/>
<organism evidence="2 3">
    <name type="scientific">Chitinophaga costaii</name>
    <dbReference type="NCBI Taxonomy" id="1335309"/>
    <lineage>
        <taxon>Bacteria</taxon>
        <taxon>Pseudomonadati</taxon>
        <taxon>Bacteroidota</taxon>
        <taxon>Chitinophagia</taxon>
        <taxon>Chitinophagales</taxon>
        <taxon>Chitinophagaceae</taxon>
        <taxon>Chitinophaga</taxon>
    </lineage>
</organism>
<feature type="coiled-coil region" evidence="1">
    <location>
        <begin position="7"/>
        <end position="91"/>
    </location>
</feature>
<reference evidence="2 3" key="1">
    <citation type="submission" date="2016-08" db="EMBL/GenBank/DDBJ databases">
        <authorList>
            <person name="Seilhamer J.J."/>
        </authorList>
    </citation>
    <scope>NUCLEOTIDE SEQUENCE [LARGE SCALE GENOMIC DNA]</scope>
    <source>
        <strain evidence="2 3">A37T2</strain>
    </source>
</reference>
<dbReference type="RefSeq" id="WP_089709957.1">
    <property type="nucleotide sequence ID" value="NZ_FMAR01000003.1"/>
</dbReference>
<dbReference type="EMBL" id="FMAR01000003">
    <property type="protein sequence ID" value="SCC06158.1"/>
    <property type="molecule type" value="Genomic_DNA"/>
</dbReference>
<proteinExistence type="predicted"/>
<evidence type="ECO:0000313" key="3">
    <source>
        <dbReference type="Proteomes" id="UP000242818"/>
    </source>
</evidence>
<keyword evidence="3" id="KW-1185">Reference proteome</keyword>
<dbReference type="AlphaFoldDB" id="A0A1C4BHF8"/>
<name>A0A1C4BHF8_9BACT</name>
<keyword evidence="1" id="KW-0175">Coiled coil</keyword>
<accession>A0A1C4BHF8</accession>
<evidence type="ECO:0000256" key="1">
    <source>
        <dbReference type="SAM" id="Coils"/>
    </source>
</evidence>
<protein>
    <recommendedName>
        <fullName evidence="4">Cell division protein ZapB</fullName>
    </recommendedName>
</protein>
<evidence type="ECO:0008006" key="4">
    <source>
        <dbReference type="Google" id="ProtNLM"/>
    </source>
</evidence>
<dbReference type="STRING" id="1335309.GA0116948_10392"/>
<gene>
    <name evidence="2" type="ORF">GA0116948_10392</name>
</gene>
<dbReference type="Proteomes" id="UP000242818">
    <property type="component" value="Unassembled WGS sequence"/>
</dbReference>
<evidence type="ECO:0000313" key="2">
    <source>
        <dbReference type="EMBL" id="SCC06158.1"/>
    </source>
</evidence>
<sequence length="105" mass="12332">MALEQHIQRIEEKLHLLLRKLQQVQGENTQLRMEMLEQQQAIDQQQQIIAGLEERLQLMKLASAQQGIGNNNEHAAENEAFRRDIRNKINEYIREIDRCMALLNG</sequence>